<reference evidence="1 2" key="1">
    <citation type="submission" date="2018-04" db="EMBL/GenBank/DDBJ databases">
        <title>Genomic Encyclopedia of Archaeal and Bacterial Type Strains, Phase II (KMG-II): from individual species to whole genera.</title>
        <authorList>
            <person name="Goeker M."/>
        </authorList>
    </citation>
    <scope>NUCLEOTIDE SEQUENCE [LARGE SCALE GENOMIC DNA]</scope>
    <source>
        <strain evidence="1 2">DSM 45169</strain>
    </source>
</reference>
<protein>
    <submittedName>
        <fullName evidence="1">Uncharacterized protein</fullName>
    </submittedName>
</protein>
<gene>
    <name evidence="1" type="ORF">C8J48_1207</name>
</gene>
<evidence type="ECO:0000313" key="2">
    <source>
        <dbReference type="Proteomes" id="UP000241639"/>
    </source>
</evidence>
<dbReference type="AlphaFoldDB" id="A0A2T4Z9Q5"/>
<keyword evidence="2" id="KW-1185">Reference proteome</keyword>
<name>A0A2T4Z9Q5_9BACL</name>
<comment type="caution">
    <text evidence="1">The sequence shown here is derived from an EMBL/GenBank/DDBJ whole genome shotgun (WGS) entry which is preliminary data.</text>
</comment>
<evidence type="ECO:0000313" key="1">
    <source>
        <dbReference type="EMBL" id="PTM58622.1"/>
    </source>
</evidence>
<proteinExistence type="predicted"/>
<accession>A0A2T4Z9Q5</accession>
<dbReference type="Proteomes" id="UP000241639">
    <property type="component" value="Unassembled WGS sequence"/>
</dbReference>
<organism evidence="1 2">
    <name type="scientific">Desmospora activa DSM 45169</name>
    <dbReference type="NCBI Taxonomy" id="1121389"/>
    <lineage>
        <taxon>Bacteria</taxon>
        <taxon>Bacillati</taxon>
        <taxon>Bacillota</taxon>
        <taxon>Bacilli</taxon>
        <taxon>Bacillales</taxon>
        <taxon>Thermoactinomycetaceae</taxon>
        <taxon>Desmospora</taxon>
    </lineage>
</organism>
<dbReference type="EMBL" id="PZZP01000001">
    <property type="protein sequence ID" value="PTM58622.1"/>
    <property type="molecule type" value="Genomic_DNA"/>
</dbReference>
<sequence>MPPHACSVAKSATMSCSLAFMYTIDRQVLDEKPLRMVSGFSLFITVKKVTHDSPS</sequence>